<feature type="transmembrane region" description="Helical" evidence="2">
    <location>
        <begin position="883"/>
        <end position="904"/>
    </location>
</feature>
<evidence type="ECO:0000313" key="3">
    <source>
        <dbReference type="EMBL" id="GJE61715.1"/>
    </source>
</evidence>
<feature type="transmembrane region" description="Helical" evidence="2">
    <location>
        <begin position="695"/>
        <end position="713"/>
    </location>
</feature>
<feature type="transmembrane region" description="Helical" evidence="2">
    <location>
        <begin position="249"/>
        <end position="266"/>
    </location>
</feature>
<dbReference type="PIRSF" id="PIRSF035905">
    <property type="entry name" value="UCP035905_mp"/>
    <property type="match status" value="1"/>
</dbReference>
<sequence length="910" mass="92422">MDDWNLYLLIGLIGLAVVVSGPVAFGLVLSQRGRIAALEGRLARLERPGLAASASPGLYAVPPAPPARGPEAAPAPSVAPERPQPAAQAPEPEAPLKPAAVPPVRLPPPETPAPGIIPKKPSFEERFGTRWVVWIGGIALALGAVLLVRYSVEQGVFGPGTRILSSLALAAGLVAGGERLRRRLRGAAPVPPRWPDIPAMVTAAGIVAGFGAIYAAHALYGFIGPELAFVLLGATGLTAMVAAGLHGPALAGIGLVGALVTPVLVGKAGGSAWPLTLYLPVVTGSAYAFAWYKGWRALGLAAWIGAALWSLVLAFATDSPGAAITPVLVHAVVQAALAAFVFAVLPHRGEADEAARPDPVAAGVLASLALVLVHTLWFSVAAQGAGAAWIAAGLAAVAIPAAAAFLAPAAALGLATAGASLCALVALWPDADPNAEPYLIWRRVQDSGLFLVVVGLPALSLTAAGALRLLGGSRLPPASALIYAGSAALAPLAVLSLAYLRIGQGTASPGFAAAAGGLAAVMTALAATFRRHGEAASSPALRLGLGAFASASVAALSLGLVCAVSGGSLTLAFALSALATAAIARHLDLRALRWCVAALGLLVAARLAWDPAVVGPDLGRTPVFNWLLVGYGVPALAFALAARLIRLPDRAPDAPPLIAEALSLLFSVFLVVFEIRHALNDGDILAPNTSFLEQGLMTLSALGFAGVLVRLDAVHGSPVIRAASLGFGALALLQGLCGLVLLTNPYLTDEPVAGGLLFNTVALAYGAPALAALALARAARPTRPLWYVRAAGLSGLVLGFVGLCLLIRHGFQGPLIGLDRETGGREWYAYSAAWLALGLLALGYGILRGSLTARLASAALVGLSILKVFLFDLSGLDGPLRALSFLGLGAVLIAIGLVYQRFVFAPERRG</sequence>
<feature type="transmembrane region" description="Helical" evidence="2">
    <location>
        <begin position="828"/>
        <end position="847"/>
    </location>
</feature>
<feature type="transmembrane region" description="Helical" evidence="2">
    <location>
        <begin position="591"/>
        <end position="609"/>
    </location>
</feature>
<organism evidence="3 4">
    <name type="scientific">Methylobacterium trifolii</name>
    <dbReference type="NCBI Taxonomy" id="1003092"/>
    <lineage>
        <taxon>Bacteria</taxon>
        <taxon>Pseudomonadati</taxon>
        <taxon>Pseudomonadota</taxon>
        <taxon>Alphaproteobacteria</taxon>
        <taxon>Hyphomicrobiales</taxon>
        <taxon>Methylobacteriaceae</taxon>
        <taxon>Methylobacterium</taxon>
    </lineage>
</organism>
<feature type="transmembrane region" description="Helical" evidence="2">
    <location>
        <begin position="448"/>
        <end position="469"/>
    </location>
</feature>
<dbReference type="RefSeq" id="WP_283215030.1">
    <property type="nucleotide sequence ID" value="NZ_BPRB01000240.1"/>
</dbReference>
<feature type="transmembrane region" description="Helical" evidence="2">
    <location>
        <begin position="197"/>
        <end position="216"/>
    </location>
</feature>
<evidence type="ECO:0000313" key="4">
    <source>
        <dbReference type="Proteomes" id="UP001055057"/>
    </source>
</evidence>
<feature type="transmembrane region" description="Helical" evidence="2">
    <location>
        <begin position="411"/>
        <end position="428"/>
    </location>
</feature>
<feature type="transmembrane region" description="Helical" evidence="2">
    <location>
        <begin position="725"/>
        <end position="747"/>
    </location>
</feature>
<feature type="transmembrane region" description="Helical" evidence="2">
    <location>
        <begin position="297"/>
        <end position="317"/>
    </location>
</feature>
<name>A0ABQ4U7A6_9HYPH</name>
<evidence type="ECO:0008006" key="5">
    <source>
        <dbReference type="Google" id="ProtNLM"/>
    </source>
</evidence>
<dbReference type="Proteomes" id="UP001055057">
    <property type="component" value="Unassembled WGS sequence"/>
</dbReference>
<dbReference type="InterPro" id="IPR014600">
    <property type="entry name" value="UCP035905_mem"/>
</dbReference>
<keyword evidence="2" id="KW-0472">Membrane</keyword>
<dbReference type="InterPro" id="IPR019286">
    <property type="entry name" value="DUF2339_TM"/>
</dbReference>
<dbReference type="Pfam" id="PF10101">
    <property type="entry name" value="DUF2339"/>
    <property type="match status" value="2"/>
</dbReference>
<feature type="compositionally biased region" description="Low complexity" evidence="1">
    <location>
        <begin position="69"/>
        <end position="91"/>
    </location>
</feature>
<feature type="transmembrane region" description="Helical" evidence="2">
    <location>
        <begin position="386"/>
        <end position="406"/>
    </location>
</feature>
<dbReference type="PANTHER" id="PTHR38434">
    <property type="entry name" value="BLL2549 PROTEIN"/>
    <property type="match status" value="1"/>
</dbReference>
<feature type="transmembrane region" description="Helical" evidence="2">
    <location>
        <begin position="156"/>
        <end position="176"/>
    </location>
</feature>
<feature type="transmembrane region" description="Helical" evidence="2">
    <location>
        <begin position="131"/>
        <end position="150"/>
    </location>
</feature>
<gene>
    <name evidence="3" type="ORF">MPOCJGCO_3839</name>
</gene>
<feature type="transmembrane region" description="Helical" evidence="2">
    <location>
        <begin position="359"/>
        <end position="380"/>
    </location>
</feature>
<feature type="transmembrane region" description="Helical" evidence="2">
    <location>
        <begin position="508"/>
        <end position="529"/>
    </location>
</feature>
<accession>A0ABQ4U7A6</accession>
<evidence type="ECO:0000256" key="1">
    <source>
        <dbReference type="SAM" id="MobiDB-lite"/>
    </source>
</evidence>
<feature type="transmembrane region" description="Helical" evidence="2">
    <location>
        <begin position="481"/>
        <end position="502"/>
    </location>
</feature>
<dbReference type="EMBL" id="BPRB01000240">
    <property type="protein sequence ID" value="GJE61715.1"/>
    <property type="molecule type" value="Genomic_DNA"/>
</dbReference>
<keyword evidence="4" id="KW-1185">Reference proteome</keyword>
<comment type="caution">
    <text evidence="3">The sequence shown here is derived from an EMBL/GenBank/DDBJ whole genome shotgun (WGS) entry which is preliminary data.</text>
</comment>
<keyword evidence="2" id="KW-1133">Transmembrane helix</keyword>
<reference evidence="3" key="2">
    <citation type="submission" date="2021-08" db="EMBL/GenBank/DDBJ databases">
        <authorList>
            <person name="Tani A."/>
            <person name="Ola A."/>
            <person name="Ogura Y."/>
            <person name="Katsura K."/>
            <person name="Hayashi T."/>
        </authorList>
    </citation>
    <scope>NUCLEOTIDE SEQUENCE</scope>
    <source>
        <strain evidence="3">DSM 23632</strain>
    </source>
</reference>
<keyword evidence="2" id="KW-0812">Transmembrane</keyword>
<feature type="transmembrane region" description="Helical" evidence="2">
    <location>
        <begin position="6"/>
        <end position="29"/>
    </location>
</feature>
<feature type="transmembrane region" description="Helical" evidence="2">
    <location>
        <begin position="753"/>
        <end position="775"/>
    </location>
</feature>
<dbReference type="PANTHER" id="PTHR38434:SF1">
    <property type="entry name" value="BLL2549 PROTEIN"/>
    <property type="match status" value="1"/>
</dbReference>
<feature type="transmembrane region" description="Helical" evidence="2">
    <location>
        <begin position="854"/>
        <end position="871"/>
    </location>
</feature>
<feature type="transmembrane region" description="Helical" evidence="2">
    <location>
        <begin position="657"/>
        <end position="675"/>
    </location>
</feature>
<feature type="region of interest" description="Disordered" evidence="1">
    <location>
        <begin position="61"/>
        <end position="118"/>
    </location>
</feature>
<feature type="transmembrane region" description="Helical" evidence="2">
    <location>
        <begin position="323"/>
        <end position="347"/>
    </location>
</feature>
<protein>
    <recommendedName>
        <fullName evidence="5">DUF2339 domain-containing protein</fullName>
    </recommendedName>
</protein>
<proteinExistence type="predicted"/>
<reference evidence="3" key="1">
    <citation type="journal article" date="2021" name="Front. Microbiol.">
        <title>Comprehensive Comparative Genomics and Phenotyping of Methylobacterium Species.</title>
        <authorList>
            <person name="Alessa O."/>
            <person name="Ogura Y."/>
            <person name="Fujitani Y."/>
            <person name="Takami H."/>
            <person name="Hayashi T."/>
            <person name="Sahin N."/>
            <person name="Tani A."/>
        </authorList>
    </citation>
    <scope>NUCLEOTIDE SEQUENCE</scope>
    <source>
        <strain evidence="3">DSM 23632</strain>
    </source>
</reference>
<feature type="compositionally biased region" description="Pro residues" evidence="1">
    <location>
        <begin position="92"/>
        <end position="112"/>
    </location>
</feature>
<feature type="transmembrane region" description="Helical" evidence="2">
    <location>
        <begin position="787"/>
        <end position="808"/>
    </location>
</feature>
<feature type="transmembrane region" description="Helical" evidence="2">
    <location>
        <begin position="222"/>
        <end position="242"/>
    </location>
</feature>
<evidence type="ECO:0000256" key="2">
    <source>
        <dbReference type="SAM" id="Phobius"/>
    </source>
</evidence>
<feature type="transmembrane region" description="Helical" evidence="2">
    <location>
        <begin position="567"/>
        <end position="584"/>
    </location>
</feature>
<feature type="transmembrane region" description="Helical" evidence="2">
    <location>
        <begin position="624"/>
        <end position="645"/>
    </location>
</feature>